<sequence>MTDNTFDLTGKTAVITGASRGIGEAAAHLFARHGAHVVVSARKAEGCEAVAQAIRDAGGQATAMPCHIGDPAAMDAFFADIESRFDRLDIMVNNAATNPSFGHILDTDLAAVGKTLDVNVRGYFYACQLAGRIMKKQGGGAIVNNASIAGLTPGQMMGIYSVTKAAVINMTKAFAKECGQFGIRVNAVAPGVTDTKFASALVHNEQVLNQFLPTIPLGRVAEPAEIAPAILFLASPAASYVSGSVYVVDGGSIA</sequence>
<gene>
    <name evidence="2" type="ORF">RM531_10260</name>
</gene>
<protein>
    <submittedName>
        <fullName evidence="2">SDR family oxidoreductase</fullName>
    </submittedName>
</protein>
<evidence type="ECO:0000313" key="3">
    <source>
        <dbReference type="Proteomes" id="UP001259982"/>
    </source>
</evidence>
<dbReference type="Pfam" id="PF13561">
    <property type="entry name" value="adh_short_C2"/>
    <property type="match status" value="1"/>
</dbReference>
<dbReference type="PRINTS" id="PR00081">
    <property type="entry name" value="GDHRDH"/>
</dbReference>
<dbReference type="EMBL" id="JAVRHY010000008">
    <property type="protein sequence ID" value="MDT0618857.1"/>
    <property type="molecule type" value="Genomic_DNA"/>
</dbReference>
<comment type="caution">
    <text evidence="2">The sequence shown here is derived from an EMBL/GenBank/DDBJ whole genome shotgun (WGS) entry which is preliminary data.</text>
</comment>
<dbReference type="SUPFAM" id="SSF51735">
    <property type="entry name" value="NAD(P)-binding Rossmann-fold domains"/>
    <property type="match status" value="1"/>
</dbReference>
<dbReference type="InterPro" id="IPR002347">
    <property type="entry name" value="SDR_fam"/>
</dbReference>
<keyword evidence="3" id="KW-1185">Reference proteome</keyword>
<dbReference type="Gene3D" id="3.40.50.720">
    <property type="entry name" value="NAD(P)-binding Rossmann-like Domain"/>
    <property type="match status" value="1"/>
</dbReference>
<dbReference type="PROSITE" id="PS00061">
    <property type="entry name" value="ADH_SHORT"/>
    <property type="match status" value="1"/>
</dbReference>
<dbReference type="PANTHER" id="PTHR43943:SF2">
    <property type="entry name" value="DEHYDROGENASE_REDUCTASE 4"/>
    <property type="match status" value="1"/>
</dbReference>
<dbReference type="PANTHER" id="PTHR43943">
    <property type="entry name" value="DEHYDROGENASE/REDUCTASE (SDR FAMILY) MEMBER 4"/>
    <property type="match status" value="1"/>
</dbReference>
<dbReference type="NCBIfam" id="NF005559">
    <property type="entry name" value="PRK07231.1"/>
    <property type="match status" value="1"/>
</dbReference>
<dbReference type="InterPro" id="IPR020904">
    <property type="entry name" value="Sc_DH/Rdtase_CS"/>
</dbReference>
<dbReference type="NCBIfam" id="NF005446">
    <property type="entry name" value="PRK07035.1"/>
    <property type="match status" value="1"/>
</dbReference>
<accession>A0ABU3BAJ7</accession>
<reference evidence="2 3" key="1">
    <citation type="submission" date="2023-09" db="EMBL/GenBank/DDBJ databases">
        <authorList>
            <person name="Rey-Velasco X."/>
        </authorList>
    </citation>
    <scope>NUCLEOTIDE SEQUENCE [LARGE SCALE GENOMIC DNA]</scope>
    <source>
        <strain evidence="2 3">P385</strain>
    </source>
</reference>
<dbReference type="CDD" id="cd05233">
    <property type="entry name" value="SDR_c"/>
    <property type="match status" value="1"/>
</dbReference>
<organism evidence="2 3">
    <name type="scientific">Spectribacter acetivorans</name>
    <dbReference type="NCBI Taxonomy" id="3075603"/>
    <lineage>
        <taxon>Bacteria</taxon>
        <taxon>Pseudomonadati</taxon>
        <taxon>Pseudomonadota</taxon>
        <taxon>Gammaproteobacteria</taxon>
        <taxon>Salinisphaerales</taxon>
        <taxon>Salinisphaeraceae</taxon>
        <taxon>Spectribacter</taxon>
    </lineage>
</organism>
<dbReference type="PRINTS" id="PR00080">
    <property type="entry name" value="SDRFAMILY"/>
</dbReference>
<name>A0ABU3BAJ7_9GAMM</name>
<evidence type="ECO:0000256" key="1">
    <source>
        <dbReference type="ARBA" id="ARBA00006484"/>
    </source>
</evidence>
<dbReference type="RefSeq" id="WP_311659083.1">
    <property type="nucleotide sequence ID" value="NZ_JAVRHY010000008.1"/>
</dbReference>
<proteinExistence type="inferred from homology"/>
<dbReference type="Proteomes" id="UP001259982">
    <property type="component" value="Unassembled WGS sequence"/>
</dbReference>
<evidence type="ECO:0000313" key="2">
    <source>
        <dbReference type="EMBL" id="MDT0618857.1"/>
    </source>
</evidence>
<comment type="similarity">
    <text evidence="1">Belongs to the short-chain dehydrogenases/reductases (SDR) family.</text>
</comment>
<dbReference type="InterPro" id="IPR036291">
    <property type="entry name" value="NAD(P)-bd_dom_sf"/>
</dbReference>